<dbReference type="GO" id="GO:0012505">
    <property type="term" value="C:endomembrane system"/>
    <property type="evidence" value="ECO:0007669"/>
    <property type="project" value="UniProtKB-SubCell"/>
</dbReference>
<feature type="transmembrane region" description="Helical" evidence="5">
    <location>
        <begin position="54"/>
        <end position="78"/>
    </location>
</feature>
<dbReference type="GO" id="GO:0005384">
    <property type="term" value="F:manganese ion transmembrane transporter activity"/>
    <property type="evidence" value="ECO:0007669"/>
    <property type="project" value="InterPro"/>
</dbReference>
<dbReference type="RefSeq" id="WP_143938750.1">
    <property type="nucleotide sequence ID" value="NZ_VKKG01000005.1"/>
</dbReference>
<gene>
    <name evidence="6" type="ORF">FOJ82_12075</name>
</gene>
<keyword evidence="2 5" id="KW-0812">Transmembrane</keyword>
<proteinExistence type="predicted"/>
<feature type="transmembrane region" description="Helical" evidence="5">
    <location>
        <begin position="218"/>
        <end position="240"/>
    </location>
</feature>
<keyword evidence="7" id="KW-1185">Reference proteome</keyword>
<sequence>MTTQLAKKGNDRPLGSRPLAERLNWLRAGVLGANDGIVSVAATVVGVAAATDAFVPVLLAGVAAVVAGALSMALGEYVSVSSAADSQRTIIRRLRDELRERPEHARDRLREVVAAQGLSPATAELVSSELSQRDAMAAHLSVEYHFAEDEVVSPGHAALASGISFVAGAALPVATILLTPVDWRIPVTFLAAVVALGLTGGAGARLGNSPVRRAVVRVVVGGILALAATWLVGSLLGVGIA</sequence>
<organism evidence="6 7">
    <name type="scientific">Tessaracoccus rhinocerotis</name>
    <dbReference type="NCBI Taxonomy" id="1689449"/>
    <lineage>
        <taxon>Bacteria</taxon>
        <taxon>Bacillati</taxon>
        <taxon>Actinomycetota</taxon>
        <taxon>Actinomycetes</taxon>
        <taxon>Propionibacteriales</taxon>
        <taxon>Propionibacteriaceae</taxon>
        <taxon>Tessaracoccus</taxon>
    </lineage>
</organism>
<dbReference type="GO" id="GO:0030026">
    <property type="term" value="P:intracellular manganese ion homeostasis"/>
    <property type="evidence" value="ECO:0007669"/>
    <property type="project" value="InterPro"/>
</dbReference>
<evidence type="ECO:0000256" key="1">
    <source>
        <dbReference type="ARBA" id="ARBA00004127"/>
    </source>
</evidence>
<dbReference type="EMBL" id="VKKG01000005">
    <property type="protein sequence ID" value="TRY17286.1"/>
    <property type="molecule type" value="Genomic_DNA"/>
</dbReference>
<reference evidence="6 7" key="1">
    <citation type="submission" date="2019-07" db="EMBL/GenBank/DDBJ databases">
        <authorList>
            <person name="Zhou L.-Y."/>
        </authorList>
    </citation>
    <scope>NUCLEOTIDE SEQUENCE [LARGE SCALE GENOMIC DNA]</scope>
    <source>
        <strain evidence="6 7">YIM 101269</strain>
    </source>
</reference>
<comment type="caution">
    <text evidence="6">The sequence shown here is derived from an EMBL/GenBank/DDBJ whole genome shotgun (WGS) entry which is preliminary data.</text>
</comment>
<evidence type="ECO:0000256" key="3">
    <source>
        <dbReference type="ARBA" id="ARBA00022989"/>
    </source>
</evidence>
<dbReference type="PANTHER" id="PTHR31851">
    <property type="entry name" value="FE(2+)/MN(2+) TRANSPORTER PCL1"/>
    <property type="match status" value="1"/>
</dbReference>
<keyword evidence="3 5" id="KW-1133">Transmembrane helix</keyword>
<dbReference type="AlphaFoldDB" id="A0A553JXV9"/>
<evidence type="ECO:0000256" key="5">
    <source>
        <dbReference type="SAM" id="Phobius"/>
    </source>
</evidence>
<protein>
    <submittedName>
        <fullName evidence="6">VIT family protein</fullName>
    </submittedName>
</protein>
<keyword evidence="4 5" id="KW-0472">Membrane</keyword>
<evidence type="ECO:0000256" key="4">
    <source>
        <dbReference type="ARBA" id="ARBA00023136"/>
    </source>
</evidence>
<feature type="transmembrane region" description="Helical" evidence="5">
    <location>
        <begin position="185"/>
        <end position="206"/>
    </location>
</feature>
<name>A0A553JXV9_9ACTN</name>
<evidence type="ECO:0000313" key="6">
    <source>
        <dbReference type="EMBL" id="TRY17286.1"/>
    </source>
</evidence>
<evidence type="ECO:0000256" key="2">
    <source>
        <dbReference type="ARBA" id="ARBA00022692"/>
    </source>
</evidence>
<evidence type="ECO:0000313" key="7">
    <source>
        <dbReference type="Proteomes" id="UP000317638"/>
    </source>
</evidence>
<dbReference type="InterPro" id="IPR008217">
    <property type="entry name" value="Ccc1_fam"/>
</dbReference>
<dbReference type="OrthoDB" id="188924at2"/>
<comment type="subcellular location">
    <subcellularLocation>
        <location evidence="1">Endomembrane system</location>
        <topology evidence="1">Multi-pass membrane protein</topology>
    </subcellularLocation>
</comment>
<accession>A0A553JXV9</accession>
<dbReference type="Pfam" id="PF01988">
    <property type="entry name" value="VIT1"/>
    <property type="match status" value="1"/>
</dbReference>
<feature type="transmembrane region" description="Helical" evidence="5">
    <location>
        <begin position="157"/>
        <end position="179"/>
    </location>
</feature>
<dbReference type="Proteomes" id="UP000317638">
    <property type="component" value="Unassembled WGS sequence"/>
</dbReference>